<organism evidence="1 2">
    <name type="scientific">Rhinopithecimicrobium faecis</name>
    <dbReference type="NCBI Taxonomy" id="2820698"/>
    <lineage>
        <taxon>Bacteria</taxon>
        <taxon>Pseudomonadati</taxon>
        <taxon>Bacteroidota</taxon>
        <taxon>Sphingobacteriia</taxon>
        <taxon>Sphingobacteriales</taxon>
        <taxon>Sphingobacteriaceae</taxon>
        <taxon>Rhinopithecimicrobium</taxon>
    </lineage>
</organism>
<comment type="caution">
    <text evidence="1">The sequence shown here is derived from an EMBL/GenBank/DDBJ whole genome shotgun (WGS) entry which is preliminary data.</text>
</comment>
<protein>
    <submittedName>
        <fullName evidence="1">Uncharacterized protein</fullName>
    </submittedName>
</protein>
<reference evidence="1" key="1">
    <citation type="submission" date="2021-03" db="EMBL/GenBank/DDBJ databases">
        <authorList>
            <person name="Lu T."/>
            <person name="Wang Q."/>
            <person name="Han X."/>
        </authorList>
    </citation>
    <scope>NUCLEOTIDE SEQUENCE</scope>
    <source>
        <strain evidence="1">WQ 2009</strain>
    </source>
</reference>
<sequence length="247" mass="28240">MSTIHLFDDSRNQDNNLLGDLAATITIQELMLVPFAERDEQWRMDFLVNLPTASLQLADPELVVGPDGFPYLQLITAEKDKNYQAFVIQNRNSDYILTNGFGVVINAHLEQPDWVLTYGDLANLSLNNEFYTDESLFSKETAEQTIDKDEKVLVGAPSEIILPKAVRAALREYLEYQGITNPKVMLIARDYESETTARQDLVFNITPQQFRKPEDFQALMEHIGWFLPRHYSYMGLDELAVNGFNPL</sequence>
<gene>
    <name evidence="1" type="ORF">J5U18_09995</name>
</gene>
<keyword evidence="2" id="KW-1185">Reference proteome</keyword>
<evidence type="ECO:0000313" key="1">
    <source>
        <dbReference type="EMBL" id="MBP3943894.1"/>
    </source>
</evidence>
<name>A0A8T4HAV8_9SPHI</name>
<evidence type="ECO:0000313" key="2">
    <source>
        <dbReference type="Proteomes" id="UP000679691"/>
    </source>
</evidence>
<dbReference type="Proteomes" id="UP000679691">
    <property type="component" value="Unassembled WGS sequence"/>
</dbReference>
<dbReference type="AlphaFoldDB" id="A0A8T4HAV8"/>
<proteinExistence type="predicted"/>
<dbReference type="EMBL" id="JAGKSB010000011">
    <property type="protein sequence ID" value="MBP3943894.1"/>
    <property type="molecule type" value="Genomic_DNA"/>
</dbReference>
<dbReference type="RefSeq" id="WP_353547397.1">
    <property type="nucleotide sequence ID" value="NZ_JAGKSB010000011.1"/>
</dbReference>
<accession>A0A8T4HAV8</accession>